<dbReference type="GO" id="GO:0070628">
    <property type="term" value="F:proteasome binding"/>
    <property type="evidence" value="ECO:0007669"/>
    <property type="project" value="TreeGrafter"/>
</dbReference>
<gene>
    <name evidence="8" type="ORF">PGLA2088_LOCUS44105</name>
</gene>
<dbReference type="EMBL" id="CAJNNW010035067">
    <property type="protein sequence ID" value="CAE8725401.1"/>
    <property type="molecule type" value="Genomic_DNA"/>
</dbReference>
<evidence type="ECO:0000256" key="4">
    <source>
        <dbReference type="ARBA" id="ARBA00023242"/>
    </source>
</evidence>
<dbReference type="SUPFAM" id="SSF101238">
    <property type="entry name" value="XPC-binding domain"/>
    <property type="match status" value="1"/>
</dbReference>
<dbReference type="Pfam" id="PF00240">
    <property type="entry name" value="ubiquitin"/>
    <property type="match status" value="1"/>
</dbReference>
<keyword evidence="2 5" id="KW-0227">DNA damage</keyword>
<dbReference type="InterPro" id="IPR004806">
    <property type="entry name" value="Rad23"/>
</dbReference>
<evidence type="ECO:0000256" key="1">
    <source>
        <dbReference type="ARBA" id="ARBA00022737"/>
    </source>
</evidence>
<accession>A0A813LCH4</accession>
<dbReference type="SMART" id="SM00213">
    <property type="entry name" value="UBQ"/>
    <property type="match status" value="1"/>
</dbReference>
<dbReference type="InterPro" id="IPR029071">
    <property type="entry name" value="Ubiquitin-like_domsf"/>
</dbReference>
<dbReference type="SMART" id="SM00165">
    <property type="entry name" value="UBA"/>
    <property type="match status" value="2"/>
</dbReference>
<dbReference type="SUPFAM" id="SSF46934">
    <property type="entry name" value="UBA-like"/>
    <property type="match status" value="2"/>
</dbReference>
<keyword evidence="3 5" id="KW-0234">DNA repair</keyword>
<dbReference type="CDD" id="cd14280">
    <property type="entry name" value="UBA1_Rad23_like"/>
    <property type="match status" value="1"/>
</dbReference>
<name>A0A813LCH4_POLGL</name>
<evidence type="ECO:0000256" key="5">
    <source>
        <dbReference type="RuleBase" id="RU367049"/>
    </source>
</evidence>
<evidence type="ECO:0000313" key="8">
    <source>
        <dbReference type="EMBL" id="CAE8725401.1"/>
    </source>
</evidence>
<dbReference type="PANTHER" id="PTHR10621:SF0">
    <property type="entry name" value="UV EXCISION REPAIR PROTEIN RAD23"/>
    <property type="match status" value="1"/>
</dbReference>
<dbReference type="SUPFAM" id="SSF54236">
    <property type="entry name" value="Ubiquitin-like"/>
    <property type="match status" value="1"/>
</dbReference>
<dbReference type="InterPro" id="IPR009060">
    <property type="entry name" value="UBA-like_sf"/>
</dbReference>
<dbReference type="Gene3D" id="1.10.8.10">
    <property type="entry name" value="DNA helicase RuvA subunit, C-terminal domain"/>
    <property type="match status" value="2"/>
</dbReference>
<dbReference type="Pfam" id="PF09280">
    <property type="entry name" value="XPC-binding"/>
    <property type="match status" value="1"/>
</dbReference>
<keyword evidence="5" id="KW-0963">Cytoplasm</keyword>
<comment type="subcellular location">
    <subcellularLocation>
        <location evidence="5">Nucleus</location>
    </subcellularLocation>
    <subcellularLocation>
        <location evidence="5">Cytoplasm</location>
    </subcellularLocation>
</comment>
<keyword evidence="4 5" id="KW-0539">Nucleus</keyword>
<feature type="domain" description="UBA" evidence="6">
    <location>
        <begin position="302"/>
        <end position="343"/>
    </location>
</feature>
<dbReference type="InterPro" id="IPR006636">
    <property type="entry name" value="STI1_HS-bd"/>
</dbReference>
<comment type="caution">
    <text evidence="8">The sequence shown here is derived from an EMBL/GenBank/DDBJ whole genome shotgun (WGS) entry which is preliminary data.</text>
</comment>
<dbReference type="InterPro" id="IPR015940">
    <property type="entry name" value="UBA"/>
</dbReference>
<dbReference type="Gene3D" id="1.10.10.540">
    <property type="entry name" value="XPC-binding domain"/>
    <property type="match status" value="1"/>
</dbReference>
<dbReference type="Proteomes" id="UP000626109">
    <property type="component" value="Unassembled WGS sequence"/>
</dbReference>
<dbReference type="FunFam" id="3.10.20.90:FF:000254">
    <property type="entry name" value="UV excision repair protein Rad23"/>
    <property type="match status" value="1"/>
</dbReference>
<dbReference type="GO" id="GO:0005829">
    <property type="term" value="C:cytosol"/>
    <property type="evidence" value="ECO:0007669"/>
    <property type="project" value="TreeGrafter"/>
</dbReference>
<organism evidence="8 9">
    <name type="scientific">Polarella glacialis</name>
    <name type="common">Dinoflagellate</name>
    <dbReference type="NCBI Taxonomy" id="89957"/>
    <lineage>
        <taxon>Eukaryota</taxon>
        <taxon>Sar</taxon>
        <taxon>Alveolata</taxon>
        <taxon>Dinophyceae</taxon>
        <taxon>Suessiales</taxon>
        <taxon>Suessiaceae</taxon>
        <taxon>Polarella</taxon>
    </lineage>
</organism>
<dbReference type="GO" id="GO:0043130">
    <property type="term" value="F:ubiquitin binding"/>
    <property type="evidence" value="ECO:0007669"/>
    <property type="project" value="UniProtKB-UniRule"/>
</dbReference>
<dbReference type="CDD" id="cd14281">
    <property type="entry name" value="UBA2_Rad23_like"/>
    <property type="match status" value="1"/>
</dbReference>
<dbReference type="PROSITE" id="PS50053">
    <property type="entry name" value="UBIQUITIN_2"/>
    <property type="match status" value="1"/>
</dbReference>
<dbReference type="GO" id="GO:0043161">
    <property type="term" value="P:proteasome-mediated ubiquitin-dependent protein catabolic process"/>
    <property type="evidence" value="ECO:0007669"/>
    <property type="project" value="UniProtKB-UniRule"/>
</dbReference>
<keyword evidence="1" id="KW-0677">Repeat</keyword>
<dbReference type="InterPro" id="IPR036353">
    <property type="entry name" value="XPC-bd_sf"/>
</dbReference>
<protein>
    <recommendedName>
        <fullName evidence="5">UV excision repair protein RAD23</fullName>
    </recommendedName>
</protein>
<dbReference type="PRINTS" id="PR01839">
    <property type="entry name" value="RAD23PROTEIN"/>
</dbReference>
<comment type="similarity">
    <text evidence="5">Belongs to the RAD23 family.</text>
</comment>
<evidence type="ECO:0000256" key="2">
    <source>
        <dbReference type="ARBA" id="ARBA00022763"/>
    </source>
</evidence>
<feature type="domain" description="Ubiquitin-like" evidence="7">
    <location>
        <begin position="1"/>
        <end position="77"/>
    </location>
</feature>
<proteinExistence type="inferred from homology"/>
<dbReference type="GO" id="GO:0006289">
    <property type="term" value="P:nucleotide-excision repair"/>
    <property type="evidence" value="ECO:0007669"/>
    <property type="project" value="UniProtKB-UniRule"/>
</dbReference>
<dbReference type="Gene3D" id="3.10.20.90">
    <property type="entry name" value="Phosphatidylinositol 3-kinase Catalytic Subunit, Chain A, domain 1"/>
    <property type="match status" value="1"/>
</dbReference>
<dbReference type="AlphaFoldDB" id="A0A813LCH4"/>
<evidence type="ECO:0000256" key="3">
    <source>
        <dbReference type="ARBA" id="ARBA00023204"/>
    </source>
</evidence>
<dbReference type="FunFam" id="1.10.8.10:FF:000003">
    <property type="entry name" value="UV excision repair protein RAD23 homolog"/>
    <property type="match status" value="1"/>
</dbReference>
<comment type="function">
    <text evidence="5">Multiubiquitin chain receptor involved in modulation of proteasomal degradation. Involved in nucleotide excision repair.</text>
</comment>
<dbReference type="GO" id="GO:0005654">
    <property type="term" value="C:nucleoplasm"/>
    <property type="evidence" value="ECO:0007669"/>
    <property type="project" value="TreeGrafter"/>
</dbReference>
<reference evidence="8" key="1">
    <citation type="submission" date="2021-02" db="EMBL/GenBank/DDBJ databases">
        <authorList>
            <person name="Dougan E. K."/>
            <person name="Rhodes N."/>
            <person name="Thang M."/>
            <person name="Chan C."/>
        </authorList>
    </citation>
    <scope>NUCLEOTIDE SEQUENCE</scope>
</reference>
<dbReference type="FunFam" id="1.10.8.10:FF:000002">
    <property type="entry name" value="UV excision repair protein RAD23 homolog"/>
    <property type="match status" value="1"/>
</dbReference>
<evidence type="ECO:0000313" key="9">
    <source>
        <dbReference type="Proteomes" id="UP000626109"/>
    </source>
</evidence>
<dbReference type="PROSITE" id="PS50030">
    <property type="entry name" value="UBA"/>
    <property type="match status" value="2"/>
</dbReference>
<dbReference type="SMART" id="SM00727">
    <property type="entry name" value="STI1"/>
    <property type="match status" value="1"/>
</dbReference>
<dbReference type="PANTHER" id="PTHR10621">
    <property type="entry name" value="UV EXCISION REPAIR PROTEIN RAD23"/>
    <property type="match status" value="1"/>
</dbReference>
<dbReference type="InterPro" id="IPR015360">
    <property type="entry name" value="XPC-bd"/>
</dbReference>
<dbReference type="CDD" id="cd01805">
    <property type="entry name" value="Ubl_Rad23"/>
    <property type="match status" value="1"/>
</dbReference>
<evidence type="ECO:0000259" key="7">
    <source>
        <dbReference type="PROSITE" id="PS50053"/>
    </source>
</evidence>
<sequence length="346" mass="35705">MKIAVRPLKGESFNVDISPEEKTEDLKQKIMNLKPEYPAELQKLIYNGKILADGSLIKEYELKEGDFIVIMVTKAKPPAASAAAAAPAAAAETPAAAPSLAPSAPVAAPAAPALAPVPEEAVVQLCDMGFARPDVERCLRAAFNNPERAVEYLMSGVPPEPAAPAPAAAAATAPPASGGGTATAFPAFAGGGGGGGGGGAAAEGPLAELRNHPRFAELAQVVAQNPSMLDQILQALSATNPDLVQTIRENPEDFLQMLEESVGGEGMDDEDDDPVSAMLDGAHAGHGHGGEGDAEMGEIELTEAEQVAVDRLVALGFPEEAALEAYLACDRHEELAVNYLLDSDMQ</sequence>
<dbReference type="GO" id="GO:0031593">
    <property type="term" value="F:polyubiquitin modification-dependent protein binding"/>
    <property type="evidence" value="ECO:0007669"/>
    <property type="project" value="UniProtKB-UniRule"/>
</dbReference>
<feature type="domain" description="UBA" evidence="6">
    <location>
        <begin position="116"/>
        <end position="156"/>
    </location>
</feature>
<dbReference type="InterPro" id="IPR000626">
    <property type="entry name" value="Ubiquitin-like_dom"/>
</dbReference>
<dbReference type="GO" id="GO:0003684">
    <property type="term" value="F:damaged DNA binding"/>
    <property type="evidence" value="ECO:0007669"/>
    <property type="project" value="UniProtKB-UniRule"/>
</dbReference>
<dbReference type="Pfam" id="PF00627">
    <property type="entry name" value="UBA"/>
    <property type="match status" value="2"/>
</dbReference>
<evidence type="ECO:0000259" key="6">
    <source>
        <dbReference type="PROSITE" id="PS50030"/>
    </source>
</evidence>